<reference evidence="1 2" key="1">
    <citation type="submission" date="2018-11" db="EMBL/GenBank/DDBJ databases">
        <title>Genomic Encyclopedia of Type Strains, Phase IV (KMG-IV): sequencing the most valuable type-strain genomes for metagenomic binning, comparative biology and taxonomic classification.</title>
        <authorList>
            <person name="Goeker M."/>
        </authorList>
    </citation>
    <scope>NUCLEOTIDE SEQUENCE [LARGE SCALE GENOMIC DNA]</scope>
    <source>
        <strain evidence="1 2">DSM 5900</strain>
    </source>
</reference>
<dbReference type="EMBL" id="RJKX01000016">
    <property type="protein sequence ID" value="ROP83667.1"/>
    <property type="molecule type" value="Genomic_DNA"/>
</dbReference>
<evidence type="ECO:0000313" key="2">
    <source>
        <dbReference type="Proteomes" id="UP000278222"/>
    </source>
</evidence>
<dbReference type="Proteomes" id="UP000278222">
    <property type="component" value="Unassembled WGS sequence"/>
</dbReference>
<dbReference type="AlphaFoldDB" id="A0A3N1KWS8"/>
<gene>
    <name evidence="1" type="ORF">EDC65_4316</name>
</gene>
<comment type="caution">
    <text evidence="1">The sequence shown here is derived from an EMBL/GenBank/DDBJ whole genome shotgun (WGS) entry which is preliminary data.</text>
</comment>
<protein>
    <submittedName>
        <fullName evidence="1">Uncharacterized protein</fullName>
    </submittedName>
</protein>
<accession>A0A3N1KWS8</accession>
<sequence length="256" mass="27604">MSLPLAVCVVADGDDRRLGEWLDFHRRVGVGRFFLYRRGGGAVAAADIVDVPWPRPASHREAAADSLARSRDVSWLAFLGLEEFLFATDGSNLATSLAVFARHPAVGVNRLIYAPPAVDGPVLGHAIHRAPEALVLALPAMLRAPGLDRTAHENYRPLATRVAFVVQPAATEAGPMRDEFRFHGGLPAVDEAGRAIDGQWSAGPSFGRLRVNHYLSETGESLPERFAGLSPARREDFTPFRSEIDTAILPIAAGLS</sequence>
<name>A0A3N1KWS8_9PROT</name>
<organism evidence="1 2">
    <name type="scientific">Stella humosa</name>
    <dbReference type="NCBI Taxonomy" id="94"/>
    <lineage>
        <taxon>Bacteria</taxon>
        <taxon>Pseudomonadati</taxon>
        <taxon>Pseudomonadota</taxon>
        <taxon>Alphaproteobacteria</taxon>
        <taxon>Rhodospirillales</taxon>
        <taxon>Stellaceae</taxon>
        <taxon>Stella</taxon>
    </lineage>
</organism>
<dbReference type="RefSeq" id="WP_123693420.1">
    <property type="nucleotide sequence ID" value="NZ_AP019700.1"/>
</dbReference>
<keyword evidence="2" id="KW-1185">Reference proteome</keyword>
<proteinExistence type="predicted"/>
<evidence type="ECO:0000313" key="1">
    <source>
        <dbReference type="EMBL" id="ROP83667.1"/>
    </source>
</evidence>
<dbReference type="OrthoDB" id="3010234at2"/>